<evidence type="ECO:0000313" key="2">
    <source>
        <dbReference type="EMBL" id="TNN05448.1"/>
    </source>
</evidence>
<evidence type="ECO:0000256" key="1">
    <source>
        <dbReference type="SAM" id="Coils"/>
    </source>
</evidence>
<keyword evidence="1" id="KW-0175">Coiled coil</keyword>
<dbReference type="EMBL" id="SKCS01000529">
    <property type="protein sequence ID" value="TNN05448.1"/>
    <property type="molecule type" value="Genomic_DNA"/>
</dbReference>
<dbReference type="OrthoDB" id="75950at2759"/>
<organism evidence="2 3">
    <name type="scientific">Schistosoma japonicum</name>
    <name type="common">Blood fluke</name>
    <dbReference type="NCBI Taxonomy" id="6182"/>
    <lineage>
        <taxon>Eukaryota</taxon>
        <taxon>Metazoa</taxon>
        <taxon>Spiralia</taxon>
        <taxon>Lophotrochozoa</taxon>
        <taxon>Platyhelminthes</taxon>
        <taxon>Trematoda</taxon>
        <taxon>Digenea</taxon>
        <taxon>Strigeidida</taxon>
        <taxon>Schistosomatoidea</taxon>
        <taxon>Schistosomatidae</taxon>
        <taxon>Schistosoma</taxon>
    </lineage>
</organism>
<dbReference type="AlphaFoldDB" id="A0A4Z2CMQ0"/>
<sequence length="280" mass="33174">MISRQEMRVSGSHHTQSVALVIKQPETNIGRPSSYSLLDKTHKVNELKSQLWKSVIDVNKCKQRTKWENRKLENQIDVETFRRFQNIKSKEAYELDRKKDNLGKILTGDEKEILKECKTSDTEKVERLHALRAQARLLERQRKEENVKTVQEKYDQRLRENCVELRQEFDKRRANEIACDLLAQIKMKEQQNFLEKQRNDFLNESVLSYPKGSSKEANKQKVVEGKKWIEFLFKEQIERRKEKLVKKMERMKQAKAPMKTAVRRRSGNDGAMILSKVLLD</sequence>
<proteinExistence type="predicted"/>
<reference evidence="2 3" key="1">
    <citation type="submission" date="2019-03" db="EMBL/GenBank/DDBJ databases">
        <title>An improved genome assembly of the fluke Schistosoma japonicum.</title>
        <authorList>
            <person name="Hu W."/>
            <person name="Luo F."/>
            <person name="Yin M."/>
            <person name="Mo X."/>
            <person name="Sun C."/>
            <person name="Wu Q."/>
            <person name="Zhu B."/>
            <person name="Xiang M."/>
            <person name="Wang J."/>
            <person name="Wang Y."/>
            <person name="Zhang T."/>
            <person name="Xu B."/>
            <person name="Zheng H."/>
            <person name="Feng Z."/>
        </authorList>
    </citation>
    <scope>NUCLEOTIDE SEQUENCE [LARGE SCALE GENOMIC DNA]</scope>
    <source>
        <strain evidence="2">HuSjv2</strain>
        <tissue evidence="2">Worms</tissue>
    </source>
</reference>
<accession>A0A4Z2CMQ0</accession>
<protein>
    <recommendedName>
        <fullName evidence="4">Trichohyalin-plectin-homology domain-containing protein</fullName>
    </recommendedName>
</protein>
<evidence type="ECO:0000313" key="3">
    <source>
        <dbReference type="Proteomes" id="UP000311919"/>
    </source>
</evidence>
<feature type="coiled-coil region" evidence="1">
    <location>
        <begin position="128"/>
        <end position="160"/>
    </location>
</feature>
<evidence type="ECO:0008006" key="4">
    <source>
        <dbReference type="Google" id="ProtNLM"/>
    </source>
</evidence>
<keyword evidence="3" id="KW-1185">Reference proteome</keyword>
<dbReference type="Proteomes" id="UP000311919">
    <property type="component" value="Unassembled WGS sequence"/>
</dbReference>
<gene>
    <name evidence="2" type="ORF">EWB00_009244</name>
</gene>
<comment type="caution">
    <text evidence="2">The sequence shown here is derived from an EMBL/GenBank/DDBJ whole genome shotgun (WGS) entry which is preliminary data.</text>
</comment>
<name>A0A4Z2CMQ0_SCHJA</name>